<feature type="domain" description="Immunoglobulin V-set" evidence="6">
    <location>
        <begin position="42"/>
        <end position="119"/>
    </location>
</feature>
<dbReference type="InterPro" id="IPR051287">
    <property type="entry name" value="TCR_variable_region"/>
</dbReference>
<comment type="caution">
    <text evidence="7">The sequence shown here is derived from an EMBL/GenBank/DDBJ whole genome shotgun (WGS) entry which is preliminary data.</text>
</comment>
<dbReference type="SUPFAM" id="SSF48726">
    <property type="entry name" value="Immunoglobulin"/>
    <property type="match status" value="1"/>
</dbReference>
<dbReference type="InterPro" id="IPR036179">
    <property type="entry name" value="Ig-like_dom_sf"/>
</dbReference>
<keyword evidence="2" id="KW-1064">Adaptive immunity</keyword>
<evidence type="ECO:0000259" key="6">
    <source>
        <dbReference type="SMART" id="SM00406"/>
    </source>
</evidence>
<organism evidence="7 8">
    <name type="scientific">Huso huso</name>
    <name type="common">Beluga</name>
    <name type="synonym">Acipenser huso</name>
    <dbReference type="NCBI Taxonomy" id="61971"/>
    <lineage>
        <taxon>Eukaryota</taxon>
        <taxon>Metazoa</taxon>
        <taxon>Chordata</taxon>
        <taxon>Craniata</taxon>
        <taxon>Vertebrata</taxon>
        <taxon>Euteleostomi</taxon>
        <taxon>Actinopterygii</taxon>
        <taxon>Chondrostei</taxon>
        <taxon>Acipenseriformes</taxon>
        <taxon>Acipenseridae</taxon>
        <taxon>Huso</taxon>
    </lineage>
</organism>
<feature type="signal peptide" evidence="5">
    <location>
        <begin position="1"/>
        <end position="25"/>
    </location>
</feature>
<evidence type="ECO:0000256" key="2">
    <source>
        <dbReference type="ARBA" id="ARBA00023130"/>
    </source>
</evidence>
<dbReference type="Proteomes" id="UP001369086">
    <property type="component" value="Unassembled WGS sequence"/>
</dbReference>
<keyword evidence="1 5" id="KW-0732">Signal</keyword>
<dbReference type="Pfam" id="PF07686">
    <property type="entry name" value="V-set"/>
    <property type="match status" value="1"/>
</dbReference>
<feature type="chain" id="PRO_5046380619" description="Immunoglobulin V-set domain-containing protein" evidence="5">
    <location>
        <begin position="26"/>
        <end position="123"/>
    </location>
</feature>
<evidence type="ECO:0000256" key="3">
    <source>
        <dbReference type="ARBA" id="ARBA00023170"/>
    </source>
</evidence>
<keyword evidence="2" id="KW-0391">Immunity</keyword>
<evidence type="ECO:0000313" key="7">
    <source>
        <dbReference type="EMBL" id="KAK6476618.1"/>
    </source>
</evidence>
<evidence type="ECO:0000256" key="4">
    <source>
        <dbReference type="ARBA" id="ARBA00023319"/>
    </source>
</evidence>
<dbReference type="InterPro" id="IPR013783">
    <property type="entry name" value="Ig-like_fold"/>
</dbReference>
<sequence length="123" mass="14043">MENAMMHRVLYTALLLCVSTETSQGQSVLNQSSVPIVKEGGNTTIPWSYENATFPNLFWYFQNHNQAPQILYYENMDATSVPASFRNRISVKHDKDKKTFDLQITRMLLSDSSMFLCALNPTV</sequence>
<dbReference type="Gene3D" id="2.60.40.10">
    <property type="entry name" value="Immunoglobulins"/>
    <property type="match status" value="1"/>
</dbReference>
<dbReference type="SMART" id="SM00406">
    <property type="entry name" value="IGv"/>
    <property type="match status" value="1"/>
</dbReference>
<proteinExistence type="predicted"/>
<dbReference type="PANTHER" id="PTHR19367">
    <property type="entry name" value="T-CELL RECEPTOR ALPHA CHAIN V REGION"/>
    <property type="match status" value="1"/>
</dbReference>
<evidence type="ECO:0000256" key="5">
    <source>
        <dbReference type="SAM" id="SignalP"/>
    </source>
</evidence>
<keyword evidence="8" id="KW-1185">Reference proteome</keyword>
<accession>A0ABR0YVL3</accession>
<dbReference type="InterPro" id="IPR013106">
    <property type="entry name" value="Ig_V-set"/>
</dbReference>
<protein>
    <recommendedName>
        <fullName evidence="6">Immunoglobulin V-set domain-containing protein</fullName>
    </recommendedName>
</protein>
<evidence type="ECO:0000313" key="8">
    <source>
        <dbReference type="Proteomes" id="UP001369086"/>
    </source>
</evidence>
<name>A0ABR0YVL3_HUSHU</name>
<dbReference type="EMBL" id="JAHFZB010000022">
    <property type="protein sequence ID" value="KAK6476618.1"/>
    <property type="molecule type" value="Genomic_DNA"/>
</dbReference>
<gene>
    <name evidence="7" type="ORF">HHUSO_G23065</name>
</gene>
<keyword evidence="4" id="KW-0393">Immunoglobulin domain</keyword>
<evidence type="ECO:0000256" key="1">
    <source>
        <dbReference type="ARBA" id="ARBA00022729"/>
    </source>
</evidence>
<keyword evidence="3" id="KW-0675">Receptor</keyword>
<reference evidence="7 8" key="1">
    <citation type="submission" date="2021-05" db="EMBL/GenBank/DDBJ databases">
        <authorList>
            <person name="Zahm M."/>
            <person name="Klopp C."/>
            <person name="Cabau C."/>
            <person name="Kuhl H."/>
            <person name="Suciu R."/>
            <person name="Ciorpac M."/>
            <person name="Holostenco D."/>
            <person name="Gessner J."/>
            <person name="Wuertz S."/>
            <person name="Hohne C."/>
            <person name="Stock M."/>
            <person name="Gislard M."/>
            <person name="Lluch J."/>
            <person name="Milhes M."/>
            <person name="Lampietro C."/>
            <person name="Lopez Roques C."/>
            <person name="Donnadieu C."/>
            <person name="Du K."/>
            <person name="Schartl M."/>
            <person name="Guiguen Y."/>
        </authorList>
    </citation>
    <scope>NUCLEOTIDE SEQUENCE [LARGE SCALE GENOMIC DNA]</scope>
    <source>
        <strain evidence="7">Hh-F2</strain>
        <tissue evidence="7">Blood</tissue>
    </source>
</reference>
<dbReference type="PANTHER" id="PTHR19367:SF18">
    <property type="entry name" value="T CELL RECEPTOR ALPHA VARIABLE 16"/>
    <property type="match status" value="1"/>
</dbReference>